<dbReference type="PROSITE" id="PS50853">
    <property type="entry name" value="FN3"/>
    <property type="match status" value="1"/>
</dbReference>
<sequence>MRPISPMRSLRSLYALLLFLITLGVSSVVLVVATPKTAAASNYSENFDGLTVGNQPAGWTLNTNDKIATTHASSSPNDLSFASGTATGWLATSYGACTYHTTVYYASSTSQTYPLFHTDANGNGYEITIAPTAGKIGVRKITGRVVTSGRYTTAGTVTSIGTDASYSNLSSLGISAGTALPTGNYSVDIDVSGTTTQTVKVRIYAASPTINNSMTWDETATDSSSAYQSGFCGIVETGSGAGQVDDVVIVDNTPVPGITVAATSGTVYANGTTQSVTVTPNSGTTLSTTASFTISGGTGASTTPISTTYNSGPGTYTLTYNPGTLPTGAQTFTDTTDSFSATFTPTAPSFTRSPTTLAANNSAQTVTIVGTGTNFNTGNTTQFTMTGGTGASIVSQSASSTTAATLSINPGTASGATLTITGPSGATQTITTTTPAALTAGTITPTAGVNQITFTATDATNGVLPYAYQVQISTDNATFSTPGAGSGLTTRSGTITGLTNGTTYYVRMRYTDNASTVVTSASVSVTPSATPALVAGYTSVTYAAAASGTVKLSWTAATGNSGSLTYVVNYGTAPTSLSTASSSQSATTFTLGSQTNGTALYFQVVASDSGGSTAASYPIVGAIPAAISAGTGRKQTTHSFGRGRR</sequence>
<dbReference type="Gene3D" id="2.60.40.10">
    <property type="entry name" value="Immunoglobulins"/>
    <property type="match status" value="2"/>
</dbReference>
<evidence type="ECO:0000313" key="2">
    <source>
        <dbReference type="EMBL" id="BDI29390.1"/>
    </source>
</evidence>
<dbReference type="InterPro" id="IPR003961">
    <property type="entry name" value="FN3_dom"/>
</dbReference>
<accession>A0A9N7Q9M8</accession>
<keyword evidence="3" id="KW-1185">Reference proteome</keyword>
<dbReference type="InterPro" id="IPR036116">
    <property type="entry name" value="FN3_sf"/>
</dbReference>
<gene>
    <name evidence="2" type="ORF">CCAX7_14410</name>
</gene>
<dbReference type="AlphaFoldDB" id="A0A9N7Q9M8"/>
<dbReference type="EMBL" id="AP025739">
    <property type="protein sequence ID" value="BDI29390.1"/>
    <property type="molecule type" value="Genomic_DNA"/>
</dbReference>
<name>A0A9N7Q9M8_9BACT</name>
<dbReference type="KEGG" id="ccot:CCAX7_14410"/>
<protein>
    <recommendedName>
        <fullName evidence="1">Fibronectin type-III domain-containing protein</fullName>
    </recommendedName>
</protein>
<evidence type="ECO:0000259" key="1">
    <source>
        <dbReference type="PROSITE" id="PS50853"/>
    </source>
</evidence>
<organism evidence="2 3">
    <name type="scientific">Capsulimonas corticalis</name>
    <dbReference type="NCBI Taxonomy" id="2219043"/>
    <lineage>
        <taxon>Bacteria</taxon>
        <taxon>Bacillati</taxon>
        <taxon>Armatimonadota</taxon>
        <taxon>Armatimonadia</taxon>
        <taxon>Capsulimonadales</taxon>
        <taxon>Capsulimonadaceae</taxon>
        <taxon>Capsulimonas</taxon>
    </lineage>
</organism>
<dbReference type="SUPFAM" id="SSF49265">
    <property type="entry name" value="Fibronectin type III"/>
    <property type="match status" value="1"/>
</dbReference>
<dbReference type="InterPro" id="IPR013783">
    <property type="entry name" value="Ig-like_fold"/>
</dbReference>
<evidence type="ECO:0000313" key="3">
    <source>
        <dbReference type="Proteomes" id="UP000287394"/>
    </source>
</evidence>
<feature type="domain" description="Fibronectin type-III" evidence="1">
    <location>
        <begin position="530"/>
        <end position="626"/>
    </location>
</feature>
<reference evidence="2 3" key="1">
    <citation type="journal article" date="2019" name="Int. J. Syst. Evol. Microbiol.">
        <title>Capsulimonas corticalis gen. nov., sp. nov., an aerobic capsulated bacterium, of a novel bacterial order, Capsulimonadales ord. nov., of the class Armatimonadia of the phylum Armatimonadetes.</title>
        <authorList>
            <person name="Li J."/>
            <person name="Kudo C."/>
            <person name="Tonouchi A."/>
        </authorList>
    </citation>
    <scope>NUCLEOTIDE SEQUENCE [LARGE SCALE GENOMIC DNA]</scope>
    <source>
        <strain evidence="2 3">AX-7</strain>
    </source>
</reference>
<proteinExistence type="predicted"/>
<dbReference type="Proteomes" id="UP000287394">
    <property type="component" value="Chromosome"/>
</dbReference>